<evidence type="ECO:0000313" key="2">
    <source>
        <dbReference type="EMBL" id="KAL3522597.1"/>
    </source>
</evidence>
<dbReference type="InterPro" id="IPR056924">
    <property type="entry name" value="SH3_Tf2-1"/>
</dbReference>
<reference evidence="2 3" key="1">
    <citation type="submission" date="2024-11" db="EMBL/GenBank/DDBJ databases">
        <title>A near-complete genome assembly of Cinchona calisaya.</title>
        <authorList>
            <person name="Lian D.C."/>
            <person name="Zhao X.W."/>
            <person name="Wei L."/>
        </authorList>
    </citation>
    <scope>NUCLEOTIDE SEQUENCE [LARGE SCALE GENOMIC DNA]</scope>
    <source>
        <tissue evidence="2">Nenye</tissue>
    </source>
</reference>
<comment type="caution">
    <text evidence="2">The sequence shown here is derived from an EMBL/GenBank/DDBJ whole genome shotgun (WGS) entry which is preliminary data.</text>
</comment>
<dbReference type="PANTHER" id="PTHR46148:SF52">
    <property type="entry name" value="OS04G0603800 PROTEIN"/>
    <property type="match status" value="1"/>
</dbReference>
<dbReference type="Proteomes" id="UP001630127">
    <property type="component" value="Unassembled WGS sequence"/>
</dbReference>
<evidence type="ECO:0000313" key="3">
    <source>
        <dbReference type="Proteomes" id="UP001630127"/>
    </source>
</evidence>
<dbReference type="PANTHER" id="PTHR46148">
    <property type="entry name" value="CHROMO DOMAIN-CONTAINING PROTEIN"/>
    <property type="match status" value="1"/>
</dbReference>
<proteinExistence type="predicted"/>
<gene>
    <name evidence="2" type="ORF">ACH5RR_015431</name>
</gene>
<dbReference type="EMBL" id="JBJUIK010000007">
    <property type="protein sequence ID" value="KAL3522597.1"/>
    <property type="molecule type" value="Genomic_DNA"/>
</dbReference>
<feature type="domain" description="Tf2-1-like SH3-like" evidence="1">
    <location>
        <begin position="9"/>
        <end position="62"/>
    </location>
</feature>
<evidence type="ECO:0000259" key="1">
    <source>
        <dbReference type="Pfam" id="PF24626"/>
    </source>
</evidence>
<organism evidence="2 3">
    <name type="scientific">Cinchona calisaya</name>
    <dbReference type="NCBI Taxonomy" id="153742"/>
    <lineage>
        <taxon>Eukaryota</taxon>
        <taxon>Viridiplantae</taxon>
        <taxon>Streptophyta</taxon>
        <taxon>Embryophyta</taxon>
        <taxon>Tracheophyta</taxon>
        <taxon>Spermatophyta</taxon>
        <taxon>Magnoliopsida</taxon>
        <taxon>eudicotyledons</taxon>
        <taxon>Gunneridae</taxon>
        <taxon>Pentapetalae</taxon>
        <taxon>asterids</taxon>
        <taxon>lamiids</taxon>
        <taxon>Gentianales</taxon>
        <taxon>Rubiaceae</taxon>
        <taxon>Cinchonoideae</taxon>
        <taxon>Cinchoneae</taxon>
        <taxon>Cinchona</taxon>
    </lineage>
</organism>
<dbReference type="AlphaFoldDB" id="A0ABD2ZT56"/>
<accession>A0ABD2ZT56</accession>
<dbReference type="Pfam" id="PF24626">
    <property type="entry name" value="SH3_Tf2-1"/>
    <property type="match status" value="1"/>
</dbReference>
<keyword evidence="3" id="KW-1185">Reference proteome</keyword>
<sequence>MLNLPDQRQSRYLRGQDGKLLQKYIGPLMILKRIGKVAYKVEIPTRWKVYPVFHIGILKPYHEDMEDSTRGQSRKIHLHAKAKGKRVVEAILDDRVCKNSRKYHKKYLVK</sequence>
<name>A0ABD2ZT56_9GENT</name>
<protein>
    <recommendedName>
        <fullName evidence="1">Tf2-1-like SH3-like domain-containing protein</fullName>
    </recommendedName>
</protein>